<proteinExistence type="predicted"/>
<evidence type="ECO:0000313" key="2">
    <source>
        <dbReference type="Proteomes" id="UP000683925"/>
    </source>
</evidence>
<keyword evidence="2" id="KW-1185">Reference proteome</keyword>
<sequence>MNHSLQNLIESLKQSLEYFECTYKYLMNSMKKCTLVKRLYPRKNIVPLLFQKVPDLGLIAIASLQHSIASQYCFNSCKTIPNRNFLINNQKYEIDKELLNEYINYYVQKFEISQYTHQNLNKFNLRMISRLPRQLIKSVSFIIQDRKNKTRWSCMQQ</sequence>
<gene>
    <name evidence="1" type="ORF">POCTA_138.1.T0980061</name>
</gene>
<organism evidence="1 2">
    <name type="scientific">Paramecium octaurelia</name>
    <dbReference type="NCBI Taxonomy" id="43137"/>
    <lineage>
        <taxon>Eukaryota</taxon>
        <taxon>Sar</taxon>
        <taxon>Alveolata</taxon>
        <taxon>Ciliophora</taxon>
        <taxon>Intramacronucleata</taxon>
        <taxon>Oligohymenophorea</taxon>
        <taxon>Peniculida</taxon>
        <taxon>Parameciidae</taxon>
        <taxon>Paramecium</taxon>
    </lineage>
</organism>
<evidence type="ECO:0000313" key="1">
    <source>
        <dbReference type="EMBL" id="CAD8190723.1"/>
    </source>
</evidence>
<reference evidence="1" key="1">
    <citation type="submission" date="2021-01" db="EMBL/GenBank/DDBJ databases">
        <authorList>
            <consortium name="Genoscope - CEA"/>
            <person name="William W."/>
        </authorList>
    </citation>
    <scope>NUCLEOTIDE SEQUENCE</scope>
</reference>
<dbReference type="AlphaFoldDB" id="A0A8S1WM32"/>
<comment type="caution">
    <text evidence="1">The sequence shown here is derived from an EMBL/GenBank/DDBJ whole genome shotgun (WGS) entry which is preliminary data.</text>
</comment>
<protein>
    <submittedName>
        <fullName evidence="1">Uncharacterized protein</fullName>
    </submittedName>
</protein>
<dbReference type="EMBL" id="CAJJDP010000097">
    <property type="protein sequence ID" value="CAD8190723.1"/>
    <property type="molecule type" value="Genomic_DNA"/>
</dbReference>
<dbReference type="OrthoDB" id="10596862at2759"/>
<dbReference type="Proteomes" id="UP000683925">
    <property type="component" value="Unassembled WGS sequence"/>
</dbReference>
<accession>A0A8S1WM32</accession>
<name>A0A8S1WM32_PAROT</name>